<comment type="caution">
    <text evidence="2">The sequence shown here is derived from an EMBL/GenBank/DDBJ whole genome shotgun (WGS) entry which is preliminary data.</text>
</comment>
<dbReference type="Proteomes" id="UP000078397">
    <property type="component" value="Unassembled WGS sequence"/>
</dbReference>
<gene>
    <name evidence="2" type="ORF">VFPPC_01839</name>
</gene>
<keyword evidence="3" id="KW-1185">Reference proteome</keyword>
<proteinExistence type="predicted"/>
<evidence type="ECO:0000313" key="3">
    <source>
        <dbReference type="Proteomes" id="UP000078397"/>
    </source>
</evidence>
<reference evidence="2 3" key="1">
    <citation type="journal article" date="2016" name="PLoS Pathog.">
        <title>Biosynthesis of antibiotic leucinostatins in bio-control fungus Purpureocillium lilacinum and their inhibition on phytophthora revealed by genome mining.</title>
        <authorList>
            <person name="Wang G."/>
            <person name="Liu Z."/>
            <person name="Lin R."/>
            <person name="Li E."/>
            <person name="Mao Z."/>
            <person name="Ling J."/>
            <person name="Yang Y."/>
            <person name="Yin W.B."/>
            <person name="Xie B."/>
        </authorList>
    </citation>
    <scope>NUCLEOTIDE SEQUENCE [LARGE SCALE GENOMIC DNA]</scope>
    <source>
        <strain evidence="2">170</strain>
    </source>
</reference>
<dbReference type="AlphaFoldDB" id="A0A179G921"/>
<protein>
    <submittedName>
        <fullName evidence="2">Uncharacterized protein</fullName>
    </submittedName>
</protein>
<dbReference type="RefSeq" id="XP_018150387.1">
    <property type="nucleotide sequence ID" value="XM_018281597.1"/>
</dbReference>
<accession>A0A179G921</accession>
<sequence length="257" mass="28150">MAPLTRKRKLLKHDDIEEVVLADDDCEHEAATPLLQRSTSAHSRSKQAQDDDTSISLMSSSIKVAKKGGQNAQDVRRDVEALAENVKAFIKHELCHGMSSNQMPNIRDLVAKSLGDNEAFVLPAAGNPRLGQTPAMTNACYDKARALLDELRMLTSDYERLSQHGSDIETPTWSRWEQDGADLHSLNASLMRHSIKLVEKNLIPNGARDGANAVMDDVDQIALELLEDSGPAKGEETWGDVANSILQTMSDAAELLP</sequence>
<dbReference type="EMBL" id="LSBJ02000001">
    <property type="protein sequence ID" value="OAQ74304.1"/>
    <property type="molecule type" value="Genomic_DNA"/>
</dbReference>
<dbReference type="GeneID" id="28845591"/>
<feature type="region of interest" description="Disordered" evidence="1">
    <location>
        <begin position="32"/>
        <end position="55"/>
    </location>
</feature>
<dbReference type="STRING" id="1380566.A0A179G921"/>
<name>A0A179G921_METCM</name>
<dbReference type="OrthoDB" id="3598799at2759"/>
<organism evidence="2 3">
    <name type="scientific">Pochonia chlamydosporia 170</name>
    <dbReference type="NCBI Taxonomy" id="1380566"/>
    <lineage>
        <taxon>Eukaryota</taxon>
        <taxon>Fungi</taxon>
        <taxon>Dikarya</taxon>
        <taxon>Ascomycota</taxon>
        <taxon>Pezizomycotina</taxon>
        <taxon>Sordariomycetes</taxon>
        <taxon>Hypocreomycetidae</taxon>
        <taxon>Hypocreales</taxon>
        <taxon>Clavicipitaceae</taxon>
        <taxon>Pochonia</taxon>
    </lineage>
</organism>
<evidence type="ECO:0000256" key="1">
    <source>
        <dbReference type="SAM" id="MobiDB-lite"/>
    </source>
</evidence>
<evidence type="ECO:0000313" key="2">
    <source>
        <dbReference type="EMBL" id="OAQ74304.1"/>
    </source>
</evidence>
<dbReference type="KEGG" id="pchm:VFPPC_01839"/>